<gene>
    <name evidence="2" type="ORF">SAMN05443248_8874</name>
</gene>
<evidence type="ECO:0000256" key="1">
    <source>
        <dbReference type="SAM" id="MobiDB-lite"/>
    </source>
</evidence>
<evidence type="ECO:0000313" key="3">
    <source>
        <dbReference type="Proteomes" id="UP000189796"/>
    </source>
</evidence>
<dbReference type="Proteomes" id="UP000189796">
    <property type="component" value="Chromosome I"/>
</dbReference>
<organism evidence="2 3">
    <name type="scientific">Bradyrhizobium erythrophlei</name>
    <dbReference type="NCBI Taxonomy" id="1437360"/>
    <lineage>
        <taxon>Bacteria</taxon>
        <taxon>Pseudomonadati</taxon>
        <taxon>Pseudomonadota</taxon>
        <taxon>Alphaproteobacteria</taxon>
        <taxon>Hyphomicrobiales</taxon>
        <taxon>Nitrobacteraceae</taxon>
        <taxon>Bradyrhizobium</taxon>
    </lineage>
</organism>
<accession>A0A1M5YWN7</accession>
<evidence type="ECO:0000313" key="2">
    <source>
        <dbReference type="EMBL" id="SHI16250.1"/>
    </source>
</evidence>
<dbReference type="AlphaFoldDB" id="A0A1M5YWN7"/>
<sequence length="102" mass="11414">MNRMRDEISSLHAPPVRKRASRTLKRLPSGLATRRANQCMVVQPLEKKYSGFPKTQITAIYVASRPTQRGVSRSSRTLERDAVDAKVSLTNDTDADGEVVWS</sequence>
<dbReference type="EMBL" id="LT670817">
    <property type="protein sequence ID" value="SHI16250.1"/>
    <property type="molecule type" value="Genomic_DNA"/>
</dbReference>
<name>A0A1M5YWN7_9BRAD</name>
<feature type="region of interest" description="Disordered" evidence="1">
    <location>
        <begin position="1"/>
        <end position="23"/>
    </location>
</feature>
<protein>
    <submittedName>
        <fullName evidence="2">Uncharacterized protein</fullName>
    </submittedName>
</protein>
<reference evidence="2 3" key="1">
    <citation type="submission" date="2016-11" db="EMBL/GenBank/DDBJ databases">
        <authorList>
            <person name="Jaros S."/>
            <person name="Januszkiewicz K."/>
            <person name="Wedrychowicz H."/>
        </authorList>
    </citation>
    <scope>NUCLEOTIDE SEQUENCE [LARGE SCALE GENOMIC DNA]</scope>
    <source>
        <strain evidence="2 3">GAS138</strain>
    </source>
</reference>
<proteinExistence type="predicted"/>